<comment type="caution">
    <text evidence="2">The sequence shown here is derived from an EMBL/GenBank/DDBJ whole genome shotgun (WGS) entry which is preliminary data.</text>
</comment>
<gene>
    <name evidence="2" type="ORF">S12H4_18262</name>
</gene>
<proteinExistence type="predicted"/>
<name>X1S7B3_9ZZZZ</name>
<reference evidence="2" key="1">
    <citation type="journal article" date="2014" name="Front. Microbiol.">
        <title>High frequency of phylogenetically diverse reductive dehalogenase-homologous genes in deep subseafloor sedimentary metagenomes.</title>
        <authorList>
            <person name="Kawai M."/>
            <person name="Futagami T."/>
            <person name="Toyoda A."/>
            <person name="Takaki Y."/>
            <person name="Nishi S."/>
            <person name="Hori S."/>
            <person name="Arai W."/>
            <person name="Tsubouchi T."/>
            <person name="Morono Y."/>
            <person name="Uchiyama I."/>
            <person name="Ito T."/>
            <person name="Fujiyama A."/>
            <person name="Inagaki F."/>
            <person name="Takami H."/>
        </authorList>
    </citation>
    <scope>NUCLEOTIDE SEQUENCE</scope>
    <source>
        <strain evidence="2">Expedition CK06-06</strain>
    </source>
</reference>
<organism evidence="2">
    <name type="scientific">marine sediment metagenome</name>
    <dbReference type="NCBI Taxonomy" id="412755"/>
    <lineage>
        <taxon>unclassified sequences</taxon>
        <taxon>metagenomes</taxon>
        <taxon>ecological metagenomes</taxon>
    </lineage>
</organism>
<evidence type="ECO:0000256" key="1">
    <source>
        <dbReference type="SAM" id="MobiDB-lite"/>
    </source>
</evidence>
<accession>X1S7B3</accession>
<dbReference type="EMBL" id="BARW01009004">
    <property type="protein sequence ID" value="GAI74961.1"/>
    <property type="molecule type" value="Genomic_DNA"/>
</dbReference>
<protein>
    <submittedName>
        <fullName evidence="2">Uncharacterized protein</fullName>
    </submittedName>
</protein>
<evidence type="ECO:0000313" key="2">
    <source>
        <dbReference type="EMBL" id="GAI74961.1"/>
    </source>
</evidence>
<feature type="region of interest" description="Disordered" evidence="1">
    <location>
        <begin position="1"/>
        <end position="25"/>
    </location>
</feature>
<sequence>MGSTGPISNASEEEKSSNASQLSVKSTDEMMVIRLEAVDEDNYGSIISALKERGKKWELTNVDGERILKILP</sequence>
<dbReference type="AlphaFoldDB" id="X1S7B3"/>